<accession>A0A0W8FTB2</accession>
<dbReference type="Gene3D" id="3.40.50.150">
    <property type="entry name" value="Vaccinia Virus protein VP39"/>
    <property type="match status" value="1"/>
</dbReference>
<dbReference type="GO" id="GO:0008168">
    <property type="term" value="F:methyltransferase activity"/>
    <property type="evidence" value="ECO:0007669"/>
    <property type="project" value="UniProtKB-KW"/>
</dbReference>
<sequence length="278" mass="32373">MKTMKSPCIICGSDKHSLIFSKDQWKIYKCDICGLGVLNPQPQNDELTALYQNEYFQSHYDNELLSNSTEMRKRLTQEAHRLRFFRKFKKKGKILDIGCGRGYFLLACREKGYDVEGIDISSDAAAYVKKELNIPVHTGEVGKIELPDKTYDVITMWHSLEHTDDPNLYIQNARKWLKDEGVLVIDVPNYTGYDAHKMWDEWQGWSIPYHFYHFTKDSLITLLNNHGFSIISNKHYLSEYVKQKLEGFFIPSFIARIIAGFYSGHSFAVVTKKTQRVF</sequence>
<keyword evidence="1" id="KW-0808">Transferase</keyword>
<gene>
    <name evidence="1" type="ORF">ASZ90_006056</name>
</gene>
<name>A0A0W8FTB2_9ZZZZ</name>
<organism evidence="1">
    <name type="scientific">hydrocarbon metagenome</name>
    <dbReference type="NCBI Taxonomy" id="938273"/>
    <lineage>
        <taxon>unclassified sequences</taxon>
        <taxon>metagenomes</taxon>
        <taxon>ecological metagenomes</taxon>
    </lineage>
</organism>
<dbReference type="Pfam" id="PF13489">
    <property type="entry name" value="Methyltransf_23"/>
    <property type="match status" value="1"/>
</dbReference>
<dbReference type="AlphaFoldDB" id="A0A0W8FTB2"/>
<proteinExistence type="predicted"/>
<dbReference type="SUPFAM" id="SSF53335">
    <property type="entry name" value="S-adenosyl-L-methionine-dependent methyltransferases"/>
    <property type="match status" value="1"/>
</dbReference>
<dbReference type="CDD" id="cd02440">
    <property type="entry name" value="AdoMet_MTases"/>
    <property type="match status" value="1"/>
</dbReference>
<keyword evidence="1" id="KW-0489">Methyltransferase</keyword>
<dbReference type="GO" id="GO:0032259">
    <property type="term" value="P:methylation"/>
    <property type="evidence" value="ECO:0007669"/>
    <property type="project" value="UniProtKB-KW"/>
</dbReference>
<dbReference type="PANTHER" id="PTHR43861:SF6">
    <property type="entry name" value="METHYLTRANSFERASE TYPE 11"/>
    <property type="match status" value="1"/>
</dbReference>
<evidence type="ECO:0000313" key="1">
    <source>
        <dbReference type="EMBL" id="KUG24165.1"/>
    </source>
</evidence>
<protein>
    <submittedName>
        <fullName evidence="1">Sam-dependent methyltransferase</fullName>
    </submittedName>
</protein>
<dbReference type="PANTHER" id="PTHR43861">
    <property type="entry name" value="TRANS-ACONITATE 2-METHYLTRANSFERASE-RELATED"/>
    <property type="match status" value="1"/>
</dbReference>
<comment type="caution">
    <text evidence="1">The sequence shown here is derived from an EMBL/GenBank/DDBJ whole genome shotgun (WGS) entry which is preliminary data.</text>
</comment>
<dbReference type="InterPro" id="IPR029063">
    <property type="entry name" value="SAM-dependent_MTases_sf"/>
</dbReference>
<dbReference type="EMBL" id="LNQE01000859">
    <property type="protein sequence ID" value="KUG24165.1"/>
    <property type="molecule type" value="Genomic_DNA"/>
</dbReference>
<reference evidence="1" key="1">
    <citation type="journal article" date="2015" name="Proc. Natl. Acad. Sci. U.S.A.">
        <title>Networks of energetic and metabolic interactions define dynamics in microbial communities.</title>
        <authorList>
            <person name="Embree M."/>
            <person name="Liu J.K."/>
            <person name="Al-Bassam M.M."/>
            <person name="Zengler K."/>
        </authorList>
    </citation>
    <scope>NUCLEOTIDE SEQUENCE</scope>
</reference>